<evidence type="ECO:0000313" key="12">
    <source>
        <dbReference type="Proteomes" id="UP000245921"/>
    </source>
</evidence>
<dbReference type="PANTHER" id="PTHR30309:SF0">
    <property type="entry name" value="GLYCEROL-3-PHOSPHATE ACYLTRANSFERASE-RELATED"/>
    <property type="match status" value="1"/>
</dbReference>
<dbReference type="Pfam" id="PF02660">
    <property type="entry name" value="G3P_acyltransf"/>
    <property type="match status" value="1"/>
</dbReference>
<keyword evidence="6 10" id="KW-0443">Lipid metabolism</keyword>
<gene>
    <name evidence="10" type="primary">plsY</name>
    <name evidence="11" type="ORF">C7380_10812</name>
</gene>
<feature type="transmembrane region" description="Helical" evidence="10">
    <location>
        <begin position="46"/>
        <end position="70"/>
    </location>
</feature>
<keyword evidence="11" id="KW-0012">Acyltransferase</keyword>
<dbReference type="AlphaFoldDB" id="A0AA45C6T7"/>
<keyword evidence="5 10" id="KW-1133">Transmembrane helix</keyword>
<comment type="subcellular location">
    <subcellularLocation>
        <location evidence="10">Cell membrane</location>
        <topology evidence="10">Multi-pass membrane protein</topology>
    </subcellularLocation>
</comment>
<evidence type="ECO:0000256" key="4">
    <source>
        <dbReference type="ARBA" id="ARBA00022692"/>
    </source>
</evidence>
<comment type="similarity">
    <text evidence="10">Belongs to the PlsY family.</text>
</comment>
<keyword evidence="2 10" id="KW-0444">Lipid biosynthesis</keyword>
<reference evidence="11 12" key="1">
    <citation type="submission" date="2018-05" db="EMBL/GenBank/DDBJ databases">
        <title>Genomic Encyclopedia of Type Strains, Phase IV (KMG-IV): sequencing the most valuable type-strain genomes for metagenomic binning, comparative biology and taxonomic classification.</title>
        <authorList>
            <person name="Goeker M."/>
        </authorList>
    </citation>
    <scope>NUCLEOTIDE SEQUENCE [LARGE SCALE GENOMIC DNA]</scope>
    <source>
        <strain evidence="11 12">DSM 24906</strain>
    </source>
</reference>
<evidence type="ECO:0000256" key="6">
    <source>
        <dbReference type="ARBA" id="ARBA00023098"/>
    </source>
</evidence>
<feature type="transmembrane region" description="Helical" evidence="10">
    <location>
        <begin position="76"/>
        <end position="97"/>
    </location>
</feature>
<keyword evidence="8 10" id="KW-0594">Phospholipid biosynthesis</keyword>
<accession>A0AA45C6T7</accession>
<name>A0AA45C6T7_9BACT</name>
<feature type="transmembrane region" description="Helical" evidence="10">
    <location>
        <begin position="6"/>
        <end position="25"/>
    </location>
</feature>
<comment type="catalytic activity">
    <reaction evidence="10">
        <text>an acyl phosphate + sn-glycerol 3-phosphate = a 1-acyl-sn-glycero-3-phosphate + phosphate</text>
        <dbReference type="Rhea" id="RHEA:34075"/>
        <dbReference type="ChEBI" id="CHEBI:43474"/>
        <dbReference type="ChEBI" id="CHEBI:57597"/>
        <dbReference type="ChEBI" id="CHEBI:57970"/>
        <dbReference type="ChEBI" id="CHEBI:59918"/>
        <dbReference type="EC" id="2.3.1.275"/>
    </reaction>
</comment>
<evidence type="ECO:0000256" key="3">
    <source>
        <dbReference type="ARBA" id="ARBA00022679"/>
    </source>
</evidence>
<dbReference type="GO" id="GO:0043772">
    <property type="term" value="F:acyl-phosphate glycerol-3-phosphate acyltransferase activity"/>
    <property type="evidence" value="ECO:0007669"/>
    <property type="project" value="UniProtKB-UniRule"/>
</dbReference>
<dbReference type="SMART" id="SM01207">
    <property type="entry name" value="G3P_acyltransf"/>
    <property type="match status" value="1"/>
</dbReference>
<sequence length="199" mass="22259">MNILILILSYLIGSVPFSYILPKVFKNKNTLKEGTKNPGGTNAIYTSGYFIGILSMVLDVFKGIIVFLIADYFLESLFFINLALILAVLGHNWSLFLKFKGGKGIAVNWGIIFADSVIMGITFLILSTFYTLLTKYLSIGVLLSILSIIVLKIFMGSNEYLFAYIVIYGVNLFKHRINFIRISQGKEVKIFQGLKEAGN</sequence>
<keyword evidence="4 10" id="KW-0812">Transmembrane</keyword>
<dbReference type="EMBL" id="QGGI01000008">
    <property type="protein sequence ID" value="PWJ93183.1"/>
    <property type="molecule type" value="Genomic_DNA"/>
</dbReference>
<dbReference type="Proteomes" id="UP000245921">
    <property type="component" value="Unassembled WGS sequence"/>
</dbReference>
<dbReference type="GO" id="GO:0008654">
    <property type="term" value="P:phospholipid biosynthetic process"/>
    <property type="evidence" value="ECO:0007669"/>
    <property type="project" value="UniProtKB-UniRule"/>
</dbReference>
<protein>
    <recommendedName>
        <fullName evidence="10">Glycerol-3-phosphate acyltransferase</fullName>
    </recommendedName>
    <alternativeName>
        <fullName evidence="10">Acyl-PO4 G3P acyltransferase</fullName>
    </alternativeName>
    <alternativeName>
        <fullName evidence="10">Acyl-phosphate--glycerol-3-phosphate acyltransferase</fullName>
    </alternativeName>
    <alternativeName>
        <fullName evidence="10">G3P acyltransferase</fullName>
        <shortName evidence="10">GPAT</shortName>
        <ecNumber evidence="10">2.3.1.275</ecNumber>
    </alternativeName>
    <alternativeName>
        <fullName evidence="10">Lysophosphatidic acid synthase</fullName>
        <shortName evidence="10">LPA synthase</shortName>
    </alternativeName>
</protein>
<organism evidence="11 12">
    <name type="scientific">Oceanotoga teriensis</name>
    <dbReference type="NCBI Taxonomy" id="515440"/>
    <lineage>
        <taxon>Bacteria</taxon>
        <taxon>Thermotogati</taxon>
        <taxon>Thermotogota</taxon>
        <taxon>Thermotogae</taxon>
        <taxon>Petrotogales</taxon>
        <taxon>Petrotogaceae</taxon>
        <taxon>Oceanotoga</taxon>
    </lineage>
</organism>
<comment type="caution">
    <text evidence="11">The sequence shown here is derived from an EMBL/GenBank/DDBJ whole genome shotgun (WGS) entry which is preliminary data.</text>
</comment>
<keyword evidence="7 10" id="KW-0472">Membrane</keyword>
<feature type="transmembrane region" description="Helical" evidence="10">
    <location>
        <begin position="136"/>
        <end position="155"/>
    </location>
</feature>
<keyword evidence="3 10" id="KW-0808">Transferase</keyword>
<dbReference type="RefSeq" id="WP_109604715.1">
    <property type="nucleotide sequence ID" value="NZ_QGGI01000008.1"/>
</dbReference>
<evidence type="ECO:0000256" key="2">
    <source>
        <dbReference type="ARBA" id="ARBA00022516"/>
    </source>
</evidence>
<evidence type="ECO:0000256" key="9">
    <source>
        <dbReference type="ARBA" id="ARBA00023264"/>
    </source>
</evidence>
<evidence type="ECO:0000256" key="10">
    <source>
        <dbReference type="HAMAP-Rule" id="MF_01043"/>
    </source>
</evidence>
<evidence type="ECO:0000256" key="8">
    <source>
        <dbReference type="ARBA" id="ARBA00023209"/>
    </source>
</evidence>
<dbReference type="GO" id="GO:0005886">
    <property type="term" value="C:plasma membrane"/>
    <property type="evidence" value="ECO:0007669"/>
    <property type="project" value="UniProtKB-SubCell"/>
</dbReference>
<keyword evidence="1 10" id="KW-1003">Cell membrane</keyword>
<evidence type="ECO:0000256" key="7">
    <source>
        <dbReference type="ARBA" id="ARBA00023136"/>
    </source>
</evidence>
<evidence type="ECO:0000256" key="5">
    <source>
        <dbReference type="ARBA" id="ARBA00022989"/>
    </source>
</evidence>
<keyword evidence="9 10" id="KW-1208">Phospholipid metabolism</keyword>
<proteinExistence type="inferred from homology"/>
<dbReference type="EC" id="2.3.1.275" evidence="10"/>
<evidence type="ECO:0000313" key="11">
    <source>
        <dbReference type="EMBL" id="PWJ93183.1"/>
    </source>
</evidence>
<keyword evidence="12" id="KW-1185">Reference proteome</keyword>
<dbReference type="PANTHER" id="PTHR30309">
    <property type="entry name" value="INNER MEMBRANE PROTEIN YGIH"/>
    <property type="match status" value="1"/>
</dbReference>
<feature type="transmembrane region" description="Helical" evidence="10">
    <location>
        <begin position="109"/>
        <end position="130"/>
    </location>
</feature>
<comment type="pathway">
    <text evidence="10">Lipid metabolism; phospholipid metabolism.</text>
</comment>
<evidence type="ECO:0000256" key="1">
    <source>
        <dbReference type="ARBA" id="ARBA00022475"/>
    </source>
</evidence>
<dbReference type="InterPro" id="IPR003811">
    <property type="entry name" value="G3P_acylTferase_PlsY"/>
</dbReference>
<dbReference type="HAMAP" id="MF_01043">
    <property type="entry name" value="PlsY"/>
    <property type="match status" value="1"/>
</dbReference>
<comment type="function">
    <text evidence="10">Catalyzes the transfer of an acyl group from acyl-phosphate (acyl-PO(4)) to glycerol-3-phosphate (G3P) to form lysophosphatidic acid (LPA). This enzyme utilizes acyl-phosphate as fatty acyl donor, but not acyl-CoA or acyl-ACP.</text>
</comment>
<comment type="subunit">
    <text evidence="10">Probably interacts with PlsX.</text>
</comment>